<name>A0ABV2BUI7_9GAMM</name>
<organism evidence="1 2">
    <name type="scientific">Aliikangiella maris</name>
    <dbReference type="NCBI Taxonomy" id="3162458"/>
    <lineage>
        <taxon>Bacteria</taxon>
        <taxon>Pseudomonadati</taxon>
        <taxon>Pseudomonadota</taxon>
        <taxon>Gammaproteobacteria</taxon>
        <taxon>Oceanospirillales</taxon>
        <taxon>Pleioneaceae</taxon>
        <taxon>Aliikangiella</taxon>
    </lineage>
</organism>
<dbReference type="PROSITE" id="PS51724">
    <property type="entry name" value="SPOR"/>
    <property type="match status" value="1"/>
</dbReference>
<evidence type="ECO:0000313" key="2">
    <source>
        <dbReference type="Proteomes" id="UP001548189"/>
    </source>
</evidence>
<keyword evidence="2" id="KW-1185">Reference proteome</keyword>
<proteinExistence type="predicted"/>
<protein>
    <submittedName>
        <fullName evidence="1">SPOR domain-containing protein</fullName>
    </submittedName>
</protein>
<dbReference type="InterPro" id="IPR007730">
    <property type="entry name" value="SPOR-like_dom"/>
</dbReference>
<dbReference type="PANTHER" id="PTHR38687">
    <property type="entry name" value="CELL DIVISION PROTEIN DEDD-RELATED"/>
    <property type="match status" value="1"/>
</dbReference>
<reference evidence="1 2" key="1">
    <citation type="submission" date="2024-06" db="EMBL/GenBank/DDBJ databases">
        <authorList>
            <person name="Li F."/>
        </authorList>
    </citation>
    <scope>NUCLEOTIDE SEQUENCE [LARGE SCALE GENOMIC DNA]</scope>
    <source>
        <strain evidence="1 2">GXAS 311</strain>
    </source>
</reference>
<dbReference type="InterPro" id="IPR052521">
    <property type="entry name" value="Cell_div_SPOR-domain"/>
</dbReference>
<dbReference type="Gene3D" id="3.30.70.1070">
    <property type="entry name" value="Sporulation related repeat"/>
    <property type="match status" value="1"/>
</dbReference>
<dbReference type="PANTHER" id="PTHR38687:SF1">
    <property type="entry name" value="CELL DIVISION PROTEIN DEDD"/>
    <property type="match status" value="1"/>
</dbReference>
<evidence type="ECO:0000313" key="1">
    <source>
        <dbReference type="EMBL" id="MET1255609.1"/>
    </source>
</evidence>
<gene>
    <name evidence="1" type="ORF">ABVT43_10770</name>
</gene>
<sequence length="258" mass="28358">MNERHQNGIEGNVENSLKQRIIGAIVLIALAVIFLPSILKEKEKQAPFQSQIPPKPVKIVEYQLTEQAKQQNLQVKQQLDSLVNREGQIAKLKQEELASGDDGTLLSTEQTATSTSTSEPQTESIGESRKKPISDSSADTNTSLAEKIPATTANLNSASSKPTSQQSAPKSNNFQQSGWVIQVASFTSETNAKNLVTKLKAAEFKAYRRVFTNAQGKSVYRVYTGPYAEQEQASGHLKTIEKITRTKGLVKSYDPLKH</sequence>
<comment type="caution">
    <text evidence="1">The sequence shown here is derived from an EMBL/GenBank/DDBJ whole genome shotgun (WGS) entry which is preliminary data.</text>
</comment>
<dbReference type="Proteomes" id="UP001548189">
    <property type="component" value="Unassembled WGS sequence"/>
</dbReference>
<dbReference type="EMBL" id="JBEVCJ010000011">
    <property type="protein sequence ID" value="MET1255609.1"/>
    <property type="molecule type" value="Genomic_DNA"/>
</dbReference>
<dbReference type="Pfam" id="PF05036">
    <property type="entry name" value="SPOR"/>
    <property type="match status" value="1"/>
</dbReference>
<dbReference type="SUPFAM" id="SSF110997">
    <property type="entry name" value="Sporulation related repeat"/>
    <property type="match status" value="1"/>
</dbReference>
<accession>A0ABV2BUI7</accession>
<dbReference type="InterPro" id="IPR036680">
    <property type="entry name" value="SPOR-like_sf"/>
</dbReference>